<proteinExistence type="inferred from homology"/>
<keyword evidence="16" id="KW-1185">Reference proteome</keyword>
<evidence type="ECO:0000256" key="1">
    <source>
        <dbReference type="ARBA" id="ARBA00004571"/>
    </source>
</evidence>
<name>A0A150XFC2_9BACT</name>
<evidence type="ECO:0000259" key="13">
    <source>
        <dbReference type="Pfam" id="PF00593"/>
    </source>
</evidence>
<keyword evidence="6 11" id="KW-0798">TonB box</keyword>
<evidence type="ECO:0000313" key="16">
    <source>
        <dbReference type="Proteomes" id="UP000075606"/>
    </source>
</evidence>
<dbReference type="Pfam" id="PF07715">
    <property type="entry name" value="Plug"/>
    <property type="match status" value="1"/>
</dbReference>
<dbReference type="PROSITE" id="PS52016">
    <property type="entry name" value="TONB_DEPENDENT_REC_3"/>
    <property type="match status" value="1"/>
</dbReference>
<evidence type="ECO:0000256" key="4">
    <source>
        <dbReference type="ARBA" id="ARBA00022692"/>
    </source>
</evidence>
<dbReference type="PANTHER" id="PTHR30069:SF29">
    <property type="entry name" value="HEMOGLOBIN AND HEMOGLOBIN-HAPTOGLOBIN-BINDING PROTEIN 1-RELATED"/>
    <property type="match status" value="1"/>
</dbReference>
<dbReference type="InterPro" id="IPR037066">
    <property type="entry name" value="Plug_dom_sf"/>
</dbReference>
<evidence type="ECO:0000256" key="5">
    <source>
        <dbReference type="ARBA" id="ARBA00022729"/>
    </source>
</evidence>
<comment type="subcellular location">
    <subcellularLocation>
        <location evidence="1 10">Cell outer membrane</location>
        <topology evidence="1 10">Multi-pass membrane protein</topology>
    </subcellularLocation>
</comment>
<dbReference type="Pfam" id="PF13715">
    <property type="entry name" value="CarbopepD_reg_2"/>
    <property type="match status" value="1"/>
</dbReference>
<keyword evidence="9 10" id="KW-0998">Cell outer membrane</keyword>
<evidence type="ECO:0000259" key="14">
    <source>
        <dbReference type="Pfam" id="PF07715"/>
    </source>
</evidence>
<evidence type="ECO:0000256" key="3">
    <source>
        <dbReference type="ARBA" id="ARBA00022452"/>
    </source>
</evidence>
<dbReference type="Proteomes" id="UP000075606">
    <property type="component" value="Unassembled WGS sequence"/>
</dbReference>
<feature type="domain" description="TonB-dependent receptor-like beta-barrel" evidence="13">
    <location>
        <begin position="301"/>
        <end position="810"/>
    </location>
</feature>
<dbReference type="Gene3D" id="2.40.170.20">
    <property type="entry name" value="TonB-dependent receptor, beta-barrel domain"/>
    <property type="match status" value="1"/>
</dbReference>
<comment type="similarity">
    <text evidence="10 11">Belongs to the TonB-dependent receptor family.</text>
</comment>
<dbReference type="InterPro" id="IPR039426">
    <property type="entry name" value="TonB-dep_rcpt-like"/>
</dbReference>
<reference evidence="15 16" key="1">
    <citation type="submission" date="2016-01" db="EMBL/GenBank/DDBJ databases">
        <title>Genome sequencing of Roseivirga spongicola UST030701-084.</title>
        <authorList>
            <person name="Selvaratnam C."/>
            <person name="Thevarajoo S."/>
            <person name="Goh K.M."/>
            <person name="Ee R."/>
            <person name="Chan K.-G."/>
            <person name="Chong C.S."/>
        </authorList>
    </citation>
    <scope>NUCLEOTIDE SEQUENCE [LARGE SCALE GENOMIC DNA]</scope>
    <source>
        <strain evidence="15 16">UST030701-084</strain>
    </source>
</reference>
<organism evidence="15 16">
    <name type="scientific">Roseivirga spongicola</name>
    <dbReference type="NCBI Taxonomy" id="333140"/>
    <lineage>
        <taxon>Bacteria</taxon>
        <taxon>Pseudomonadati</taxon>
        <taxon>Bacteroidota</taxon>
        <taxon>Cytophagia</taxon>
        <taxon>Cytophagales</taxon>
        <taxon>Roseivirgaceae</taxon>
        <taxon>Roseivirga</taxon>
    </lineage>
</organism>
<dbReference type="Pfam" id="PF00593">
    <property type="entry name" value="TonB_dep_Rec_b-barrel"/>
    <property type="match status" value="1"/>
</dbReference>
<dbReference type="RefSeq" id="WP_068215714.1">
    <property type="nucleotide sequence ID" value="NZ_CP139724.1"/>
</dbReference>
<dbReference type="Gene3D" id="2.60.40.1120">
    <property type="entry name" value="Carboxypeptidase-like, regulatory domain"/>
    <property type="match status" value="1"/>
</dbReference>
<keyword evidence="5 12" id="KW-0732">Signal</keyword>
<dbReference type="SUPFAM" id="SSF49464">
    <property type="entry name" value="Carboxypeptidase regulatory domain-like"/>
    <property type="match status" value="1"/>
</dbReference>
<accession>A0A150XFC2</accession>
<dbReference type="PANTHER" id="PTHR30069">
    <property type="entry name" value="TONB-DEPENDENT OUTER MEMBRANE RECEPTOR"/>
    <property type="match status" value="1"/>
</dbReference>
<keyword evidence="3 10" id="KW-1134">Transmembrane beta strand</keyword>
<feature type="chain" id="PRO_5007574633" evidence="12">
    <location>
        <begin position="21"/>
        <end position="848"/>
    </location>
</feature>
<dbReference type="InterPro" id="IPR000531">
    <property type="entry name" value="Beta-barrel_TonB"/>
</dbReference>
<dbReference type="GO" id="GO:0009279">
    <property type="term" value="C:cell outer membrane"/>
    <property type="evidence" value="ECO:0007669"/>
    <property type="project" value="UniProtKB-SubCell"/>
</dbReference>
<comment type="caution">
    <text evidence="15">The sequence shown here is derived from an EMBL/GenBank/DDBJ whole genome shotgun (WGS) entry which is preliminary data.</text>
</comment>
<dbReference type="InterPro" id="IPR036942">
    <property type="entry name" value="Beta-barrel_TonB_sf"/>
</dbReference>
<dbReference type="GO" id="GO:0015344">
    <property type="term" value="F:siderophore uptake transmembrane transporter activity"/>
    <property type="evidence" value="ECO:0007669"/>
    <property type="project" value="TreeGrafter"/>
</dbReference>
<keyword evidence="2 10" id="KW-0813">Transport</keyword>
<dbReference type="EMBL" id="LRPC01000001">
    <property type="protein sequence ID" value="KYG77407.1"/>
    <property type="molecule type" value="Genomic_DNA"/>
</dbReference>
<dbReference type="OrthoDB" id="1453181at2"/>
<evidence type="ECO:0000256" key="12">
    <source>
        <dbReference type="SAM" id="SignalP"/>
    </source>
</evidence>
<evidence type="ECO:0000256" key="8">
    <source>
        <dbReference type="ARBA" id="ARBA00023170"/>
    </source>
</evidence>
<evidence type="ECO:0000256" key="7">
    <source>
        <dbReference type="ARBA" id="ARBA00023136"/>
    </source>
</evidence>
<dbReference type="InterPro" id="IPR012910">
    <property type="entry name" value="Plug_dom"/>
</dbReference>
<evidence type="ECO:0000256" key="10">
    <source>
        <dbReference type="PROSITE-ProRule" id="PRU01360"/>
    </source>
</evidence>
<sequence>MRKQLLVLMTFVLSFATAFAQGGVVQGRLLDAETGEGVFGASVLVVGTTKGAVSDVDGRFRIANVSGNVTFRISYIGYDQITIERSVSGDVDLGDIQMQPNVIALDQIEVIASVAEERKTPVAISTIKSVQIVERASNQEFPELLKSTPGVYATKAGGGYGDSRINLRGFNSENVAVLINGVPVNDMENGRVYWSNWAGLTDVTQSMQVQRGLGASKVAVPSIGGTINILTKTTDAEKGGNVAVYTGNNGYSKASFALSTGLSEDGWAVSLSGAKITGDGYVDGTWFEGYNYFFNVTKQINDNHILSLTGFGAPQKHGQRQSRASIQYWRDAPEPKRFNPDYGILNGEILSVEDNFYHKPQFSLNHYWTINDKSELSTAVYASTGTGGGGGNLGFSNATAPRIAGTYSPIDFEALIAENEMNADGSASVALRASRNDHEWFGALSTYSNELNNNLTLLVGLDLRSYKGFHFREITNLLGAEYYLDDSDVNQPVKAVRVGDKYDYYNIGYVNWIGGFGQLEYTKDKLSAFASAAISNTGYKREDLFNYLDSDPNQITDWQNFLGYQIKGGVNYNLTANHNVFANIGYFEKAPIFDNVFLNFVNDINPDAENEKIGSIELGYGYRSRTFNANVNIYRTQWKDRAFIRTIPNNTGDDIVANLKGVNALHQGIEVDFVYKPNTKLNIQGMASLGDWEWQNDLTNVQIFNGQVAVGNPFDLRIAGLKVGDAAQTTAAITVEYFIVPDVKISVDANYFADLYANFDPLSRSTTDLGGATGPQPWKVPDYSTVDLRMKYDFKFGNFDATLFGNVNNVFDTEYIADANDGSGSNAASASVWYALGRTWTGGVRINF</sequence>
<keyword evidence="8 15" id="KW-0675">Receptor</keyword>
<dbReference type="InterPro" id="IPR008969">
    <property type="entry name" value="CarboxyPept-like_regulatory"/>
</dbReference>
<evidence type="ECO:0000256" key="2">
    <source>
        <dbReference type="ARBA" id="ARBA00022448"/>
    </source>
</evidence>
<keyword evidence="4 10" id="KW-0812">Transmembrane</keyword>
<dbReference type="AlphaFoldDB" id="A0A150XFC2"/>
<evidence type="ECO:0000256" key="9">
    <source>
        <dbReference type="ARBA" id="ARBA00023237"/>
    </source>
</evidence>
<evidence type="ECO:0000313" key="15">
    <source>
        <dbReference type="EMBL" id="KYG77407.1"/>
    </source>
</evidence>
<evidence type="ECO:0000256" key="11">
    <source>
        <dbReference type="RuleBase" id="RU003357"/>
    </source>
</evidence>
<feature type="signal peptide" evidence="12">
    <location>
        <begin position="1"/>
        <end position="20"/>
    </location>
</feature>
<evidence type="ECO:0000256" key="6">
    <source>
        <dbReference type="ARBA" id="ARBA00023077"/>
    </source>
</evidence>
<protein>
    <submittedName>
        <fullName evidence="15">TonB-dependent receptor</fullName>
    </submittedName>
</protein>
<gene>
    <name evidence="15" type="ORF">AWW68_01155</name>
</gene>
<keyword evidence="7 10" id="KW-0472">Membrane</keyword>
<dbReference type="GO" id="GO:0044718">
    <property type="term" value="P:siderophore transmembrane transport"/>
    <property type="evidence" value="ECO:0007669"/>
    <property type="project" value="TreeGrafter"/>
</dbReference>
<dbReference type="STRING" id="333140.AWW68_01155"/>
<dbReference type="SUPFAM" id="SSF56935">
    <property type="entry name" value="Porins"/>
    <property type="match status" value="1"/>
</dbReference>
<dbReference type="Gene3D" id="2.170.130.10">
    <property type="entry name" value="TonB-dependent receptor, plug domain"/>
    <property type="match status" value="1"/>
</dbReference>
<feature type="domain" description="TonB-dependent receptor plug" evidence="14">
    <location>
        <begin position="117"/>
        <end position="225"/>
    </location>
</feature>